<feature type="domain" description="SKICH" evidence="3">
    <location>
        <begin position="17"/>
        <end position="112"/>
    </location>
</feature>
<evidence type="ECO:0000259" key="3">
    <source>
        <dbReference type="Pfam" id="PF17751"/>
    </source>
</evidence>
<dbReference type="PANTHER" id="PTHR31915:SF6">
    <property type="entry name" value="SKICH DOMAIN-CONTAINING PROTEIN"/>
    <property type="match status" value="1"/>
</dbReference>
<feature type="coiled-coil region" evidence="2">
    <location>
        <begin position="166"/>
        <end position="224"/>
    </location>
</feature>
<gene>
    <name evidence="4" type="ORF">RN001_016230</name>
</gene>
<dbReference type="Proteomes" id="UP001353858">
    <property type="component" value="Unassembled WGS sequence"/>
</dbReference>
<keyword evidence="1 2" id="KW-0175">Coiled coil</keyword>
<name>A0AAN7P1G5_9COLE</name>
<protein>
    <recommendedName>
        <fullName evidence="3">SKICH domain-containing protein</fullName>
    </recommendedName>
</protein>
<dbReference type="InterPro" id="IPR051002">
    <property type="entry name" value="UBA_autophagy_assoc_protein"/>
</dbReference>
<dbReference type="InterPro" id="IPR041611">
    <property type="entry name" value="SKICH"/>
</dbReference>
<evidence type="ECO:0000256" key="1">
    <source>
        <dbReference type="ARBA" id="ARBA00023054"/>
    </source>
</evidence>
<proteinExistence type="predicted"/>
<evidence type="ECO:0000313" key="5">
    <source>
        <dbReference type="Proteomes" id="UP001353858"/>
    </source>
</evidence>
<organism evidence="4 5">
    <name type="scientific">Aquatica leii</name>
    <dbReference type="NCBI Taxonomy" id="1421715"/>
    <lineage>
        <taxon>Eukaryota</taxon>
        <taxon>Metazoa</taxon>
        <taxon>Ecdysozoa</taxon>
        <taxon>Arthropoda</taxon>
        <taxon>Hexapoda</taxon>
        <taxon>Insecta</taxon>
        <taxon>Pterygota</taxon>
        <taxon>Neoptera</taxon>
        <taxon>Endopterygota</taxon>
        <taxon>Coleoptera</taxon>
        <taxon>Polyphaga</taxon>
        <taxon>Elateriformia</taxon>
        <taxon>Elateroidea</taxon>
        <taxon>Lampyridae</taxon>
        <taxon>Luciolinae</taxon>
        <taxon>Aquatica</taxon>
    </lineage>
</organism>
<sequence>MNLVGFNSTLSSMSSRIEFIDVQDQYTYSEDLTCKYNIIDYDIQEGDRIAIFKLGWQYIKDYVLFEWVPQNVDHNFVVFNKHYLPKNTTDIYQFCFISAENDVQGASELFHFVEKPRNLSNLSLYSISDINEDRETLILKEENEFLRNTLKVISGEQKANDYNNDIENLKKVTSELRVTLTNQQNQIKDLHLTVSNWCIDYKALQKEKENLENICENLKKCFQKHLNYMCIDFGEFESMPPFPFAKYPVLE</sequence>
<dbReference type="EMBL" id="JARPUR010000008">
    <property type="protein sequence ID" value="KAK4872106.1"/>
    <property type="molecule type" value="Genomic_DNA"/>
</dbReference>
<dbReference type="PANTHER" id="PTHR31915">
    <property type="entry name" value="SKICH DOMAIN-CONTAINING PROTEIN"/>
    <property type="match status" value="1"/>
</dbReference>
<accession>A0AAN7P1G5</accession>
<evidence type="ECO:0000256" key="2">
    <source>
        <dbReference type="SAM" id="Coils"/>
    </source>
</evidence>
<dbReference type="Gene3D" id="2.60.40.2840">
    <property type="match status" value="1"/>
</dbReference>
<keyword evidence="5" id="KW-1185">Reference proteome</keyword>
<dbReference type="Pfam" id="PF17751">
    <property type="entry name" value="SKICH"/>
    <property type="match status" value="1"/>
</dbReference>
<comment type="caution">
    <text evidence="4">The sequence shown here is derived from an EMBL/GenBank/DDBJ whole genome shotgun (WGS) entry which is preliminary data.</text>
</comment>
<evidence type="ECO:0000313" key="4">
    <source>
        <dbReference type="EMBL" id="KAK4872106.1"/>
    </source>
</evidence>
<reference evidence="5" key="1">
    <citation type="submission" date="2023-01" db="EMBL/GenBank/DDBJ databases">
        <title>Key to firefly adult light organ development and bioluminescence: homeobox transcription factors regulate luciferase expression and transportation to peroxisome.</title>
        <authorList>
            <person name="Fu X."/>
        </authorList>
    </citation>
    <scope>NUCLEOTIDE SEQUENCE [LARGE SCALE GENOMIC DNA]</scope>
</reference>
<dbReference type="AlphaFoldDB" id="A0AAN7P1G5"/>